<sequence>MTNPAVILEETAARHRDRTAVVAGTQALTYGTLDLRSSQFSSLLAERGVHPGERVALSCTNGPFFPIAYYGILKAGAVVVPLNVLLKGGEVAYHLQDSGAVALVAAVGDDSLPLHLTAREAFEAVGGCRELVLMDAAEQNPSGFLSELDDQDGSRRAAERDDNDTAVILYTSGTTGRPKGAELTHANLRGNAEVSAPLFGADENRPDTHLCVLPLYHSFGQTVVMNSAVRFGGTIVTLPRFEPAAALNAFVEHGITAFAGVPTMYWGLLRALEGRPDHPGDGPPAPSLRLALAGGSAMPVELAKEFHARFGLHVREGYGLSETSPVASFAPPDTLPRPGSIGLPIPGVRMALIADDWTELDGPDAIGEIAISGPNVMKGYHGRPEATAAVIRDGWFRSGDLARRDEDGYYYIVDRAKDMIIRGGFNVYPREIEEALMTHPAISLAAVVGVPDPRHGEEVKAYVILHPGASFAPEDLVAWCRERMAAYKYPRLVEVREEFPTTSTGKILKRELR</sequence>
<evidence type="ECO:0000259" key="3">
    <source>
        <dbReference type="Pfam" id="PF00501"/>
    </source>
</evidence>
<dbReference type="PROSITE" id="PS00455">
    <property type="entry name" value="AMP_BINDING"/>
    <property type="match status" value="1"/>
</dbReference>
<dbReference type="InterPro" id="IPR050237">
    <property type="entry name" value="ATP-dep_AMP-bd_enzyme"/>
</dbReference>
<comment type="similarity">
    <text evidence="1">Belongs to the ATP-dependent AMP-binding enzyme family.</text>
</comment>
<dbReference type="InterPro" id="IPR025110">
    <property type="entry name" value="AMP-bd_C"/>
</dbReference>
<accession>A0A5N8XHX4</accession>
<dbReference type="InterPro" id="IPR000873">
    <property type="entry name" value="AMP-dep_synth/lig_dom"/>
</dbReference>
<dbReference type="InterPro" id="IPR042099">
    <property type="entry name" value="ANL_N_sf"/>
</dbReference>
<dbReference type="PANTHER" id="PTHR43767:SF12">
    <property type="entry name" value="AMP-DEPENDENT SYNTHETASE AND LIGASE"/>
    <property type="match status" value="1"/>
</dbReference>
<dbReference type="InterPro" id="IPR045851">
    <property type="entry name" value="AMP-bd_C_sf"/>
</dbReference>
<feature type="domain" description="AMP-binding enzyme C-terminal" evidence="4">
    <location>
        <begin position="431"/>
        <end position="506"/>
    </location>
</feature>
<reference evidence="5 6" key="1">
    <citation type="submission" date="2019-07" db="EMBL/GenBank/DDBJ databases">
        <title>New species of Amycolatopsis and Streptomyces.</title>
        <authorList>
            <person name="Duangmal K."/>
            <person name="Teo W.F.A."/>
            <person name="Lipun K."/>
        </authorList>
    </citation>
    <scope>NUCLEOTIDE SEQUENCE [LARGE SCALE GENOMIC DNA]</scope>
    <source>
        <strain evidence="5 6">NBRC 106415</strain>
    </source>
</reference>
<keyword evidence="2 5" id="KW-0436">Ligase</keyword>
<evidence type="ECO:0000256" key="1">
    <source>
        <dbReference type="ARBA" id="ARBA00006432"/>
    </source>
</evidence>
<dbReference type="Pfam" id="PF00501">
    <property type="entry name" value="AMP-binding"/>
    <property type="match status" value="1"/>
</dbReference>
<dbReference type="RefSeq" id="WP_152772563.1">
    <property type="nucleotide sequence ID" value="NZ_VJZC01000117.1"/>
</dbReference>
<dbReference type="Proteomes" id="UP000400924">
    <property type="component" value="Unassembled WGS sequence"/>
</dbReference>
<evidence type="ECO:0000259" key="4">
    <source>
        <dbReference type="Pfam" id="PF13193"/>
    </source>
</evidence>
<evidence type="ECO:0000256" key="2">
    <source>
        <dbReference type="ARBA" id="ARBA00022598"/>
    </source>
</evidence>
<dbReference type="SUPFAM" id="SSF56801">
    <property type="entry name" value="Acetyl-CoA synthetase-like"/>
    <property type="match status" value="1"/>
</dbReference>
<dbReference type="FunFam" id="3.30.300.30:FF:000008">
    <property type="entry name" value="2,3-dihydroxybenzoate-AMP ligase"/>
    <property type="match status" value="1"/>
</dbReference>
<comment type="caution">
    <text evidence="5">The sequence shown here is derived from an EMBL/GenBank/DDBJ whole genome shotgun (WGS) entry which is preliminary data.</text>
</comment>
<dbReference type="CDD" id="cd05936">
    <property type="entry name" value="FC-FACS_FadD_like"/>
    <property type="match status" value="1"/>
</dbReference>
<dbReference type="AlphaFoldDB" id="A0A5N8XHX4"/>
<dbReference type="GO" id="GO:0016877">
    <property type="term" value="F:ligase activity, forming carbon-sulfur bonds"/>
    <property type="evidence" value="ECO:0007669"/>
    <property type="project" value="UniProtKB-ARBA"/>
</dbReference>
<dbReference type="PANTHER" id="PTHR43767">
    <property type="entry name" value="LONG-CHAIN-FATTY-ACID--COA LIGASE"/>
    <property type="match status" value="1"/>
</dbReference>
<gene>
    <name evidence="5" type="ORF">FNH08_18300</name>
</gene>
<dbReference type="Pfam" id="PF13193">
    <property type="entry name" value="AMP-binding_C"/>
    <property type="match status" value="1"/>
</dbReference>
<protein>
    <submittedName>
        <fullName evidence="5">Long-chain fatty acid--CoA ligase</fullName>
    </submittedName>
</protein>
<dbReference type="OrthoDB" id="9803968at2"/>
<organism evidence="5 6">
    <name type="scientific">Streptomyces spongiae</name>
    <dbReference type="NCBI Taxonomy" id="565072"/>
    <lineage>
        <taxon>Bacteria</taxon>
        <taxon>Bacillati</taxon>
        <taxon>Actinomycetota</taxon>
        <taxon>Actinomycetes</taxon>
        <taxon>Kitasatosporales</taxon>
        <taxon>Streptomycetaceae</taxon>
        <taxon>Streptomyces</taxon>
    </lineage>
</organism>
<keyword evidence="6" id="KW-1185">Reference proteome</keyword>
<feature type="domain" description="AMP-dependent synthetase/ligase" evidence="3">
    <location>
        <begin position="8"/>
        <end position="381"/>
    </location>
</feature>
<evidence type="ECO:0000313" key="5">
    <source>
        <dbReference type="EMBL" id="MPY59049.1"/>
    </source>
</evidence>
<dbReference type="InterPro" id="IPR020845">
    <property type="entry name" value="AMP-binding_CS"/>
</dbReference>
<name>A0A5N8XHX4_9ACTN</name>
<dbReference type="EMBL" id="VJZC01000117">
    <property type="protein sequence ID" value="MPY59049.1"/>
    <property type="molecule type" value="Genomic_DNA"/>
</dbReference>
<dbReference type="Gene3D" id="3.40.50.12780">
    <property type="entry name" value="N-terminal domain of ligase-like"/>
    <property type="match status" value="1"/>
</dbReference>
<dbReference type="Gene3D" id="3.30.300.30">
    <property type="match status" value="1"/>
</dbReference>
<proteinExistence type="inferred from homology"/>
<evidence type="ECO:0000313" key="6">
    <source>
        <dbReference type="Proteomes" id="UP000400924"/>
    </source>
</evidence>